<dbReference type="AlphaFoldDB" id="A0A914Z220"/>
<evidence type="ECO:0000256" key="1">
    <source>
        <dbReference type="SAM" id="Phobius"/>
    </source>
</evidence>
<keyword evidence="2" id="KW-1185">Reference proteome</keyword>
<accession>A0A914Z220</accession>
<evidence type="ECO:0000313" key="2">
    <source>
        <dbReference type="Proteomes" id="UP000887577"/>
    </source>
</evidence>
<feature type="transmembrane region" description="Helical" evidence="1">
    <location>
        <begin position="74"/>
        <end position="98"/>
    </location>
</feature>
<protein>
    <submittedName>
        <fullName evidence="3">Uncharacterized protein</fullName>
    </submittedName>
</protein>
<reference evidence="3" key="1">
    <citation type="submission" date="2022-11" db="UniProtKB">
        <authorList>
            <consortium name="WormBaseParasite"/>
        </authorList>
    </citation>
    <scope>IDENTIFICATION</scope>
</reference>
<name>A0A914Z220_9BILA</name>
<dbReference type="WBParaSite" id="PSU_v2.g6410.t1">
    <property type="protein sequence ID" value="PSU_v2.g6410.t1"/>
    <property type="gene ID" value="PSU_v2.g6410"/>
</dbReference>
<organism evidence="2 3">
    <name type="scientific">Panagrolaimus superbus</name>
    <dbReference type="NCBI Taxonomy" id="310955"/>
    <lineage>
        <taxon>Eukaryota</taxon>
        <taxon>Metazoa</taxon>
        <taxon>Ecdysozoa</taxon>
        <taxon>Nematoda</taxon>
        <taxon>Chromadorea</taxon>
        <taxon>Rhabditida</taxon>
        <taxon>Tylenchina</taxon>
        <taxon>Panagrolaimomorpha</taxon>
        <taxon>Panagrolaimoidea</taxon>
        <taxon>Panagrolaimidae</taxon>
        <taxon>Panagrolaimus</taxon>
    </lineage>
</organism>
<evidence type="ECO:0000313" key="3">
    <source>
        <dbReference type="WBParaSite" id="PSU_v2.g6410.t1"/>
    </source>
</evidence>
<sequence length="99" mass="10590">MQWGQVVAVGTSRFKSCKPKIDGIDKMINLYADIDASCSIKVINAQVYPSEVVTTNTSSNSTSTDSSSTSSVPWWAIMIMVFVGIAVIIVVGGFVQVVL</sequence>
<dbReference type="Proteomes" id="UP000887577">
    <property type="component" value="Unplaced"/>
</dbReference>
<keyword evidence="1" id="KW-1133">Transmembrane helix</keyword>
<proteinExistence type="predicted"/>
<keyword evidence="1" id="KW-0472">Membrane</keyword>
<keyword evidence="1" id="KW-0812">Transmembrane</keyword>